<dbReference type="AlphaFoldDB" id="A0A7H8XFN5"/>
<protein>
    <submittedName>
        <fullName evidence="1">Uncharacterized protein</fullName>
    </submittedName>
</protein>
<dbReference type="EMBL" id="CP058322">
    <property type="protein sequence ID" value="QLD22812.1"/>
    <property type="molecule type" value="Genomic_DNA"/>
</dbReference>
<organism evidence="1 2">
    <name type="scientific">Micromonospora carbonacea</name>
    <dbReference type="NCBI Taxonomy" id="47853"/>
    <lineage>
        <taxon>Bacteria</taxon>
        <taxon>Bacillati</taxon>
        <taxon>Actinomycetota</taxon>
        <taxon>Actinomycetes</taxon>
        <taxon>Micromonosporales</taxon>
        <taxon>Micromonosporaceae</taxon>
        <taxon>Micromonospora</taxon>
    </lineage>
</organism>
<dbReference type="Proteomes" id="UP000509335">
    <property type="component" value="Chromosome"/>
</dbReference>
<evidence type="ECO:0000313" key="2">
    <source>
        <dbReference type="Proteomes" id="UP000509335"/>
    </source>
</evidence>
<accession>A0A7H8XFN5</accession>
<proteinExistence type="predicted"/>
<dbReference type="KEGG" id="mcab:HXZ27_05930"/>
<evidence type="ECO:0000313" key="1">
    <source>
        <dbReference type="EMBL" id="QLD22812.1"/>
    </source>
</evidence>
<sequence>MPLGLRRINACRRRRRTGRGACDGRLKARLAELGEKSHRPTRQVDAYYNASRRDFLTSEVISEWLRLCTEDHGTSINFKRWHPVDAVVQRLDAFIVDLGIESASRSTRATRTSFSAATTDRLPLRDVW</sequence>
<name>A0A7H8XFN5_9ACTN</name>
<gene>
    <name evidence="1" type="ORF">HXZ27_05930</name>
</gene>
<reference evidence="1 2" key="1">
    <citation type="submission" date="2020-07" db="EMBL/GenBank/DDBJ databases">
        <title>A bifunctional nitrone conjugated secondary metabolite targeting the ribosome.</title>
        <authorList>
            <person name="Limbrick E.M."/>
            <person name="Graf M."/>
            <person name="Derewacz D.K."/>
            <person name="Nguyen F."/>
            <person name="Spraggins J.M."/>
            <person name="Wieland M."/>
            <person name="Ynigez-Gutierrez A.E."/>
            <person name="Reisman B.J."/>
            <person name="Zinshteyn B."/>
            <person name="McCulloch K."/>
            <person name="Iverson T.M."/>
            <person name="Green R."/>
            <person name="Wilson D.N."/>
            <person name="Bachmann B.O."/>
        </authorList>
    </citation>
    <scope>NUCLEOTIDE SEQUENCE [LARGE SCALE GENOMIC DNA]</scope>
    <source>
        <strain evidence="2">aurantiaca</strain>
    </source>
</reference>